<dbReference type="AlphaFoldDB" id="A0A840PQA9"/>
<feature type="transmembrane region" description="Helical" evidence="1">
    <location>
        <begin position="654"/>
        <end position="678"/>
    </location>
</feature>
<dbReference type="Proteomes" id="UP000578449">
    <property type="component" value="Unassembled WGS sequence"/>
</dbReference>
<evidence type="ECO:0008006" key="4">
    <source>
        <dbReference type="Google" id="ProtNLM"/>
    </source>
</evidence>
<keyword evidence="1" id="KW-0472">Membrane</keyword>
<sequence length="681" mass="72591">MVRVEELSVAERRVWEAFERGEEADFTTGDGEQDAPARGDRWGAERTIRAGVVAELLLREEARPVAGLRVKGARIAGELNLSHSGVHHSARFLSCFFDRAPNLYWTRALQVSFTGSRLPGLSGANAQVGGHLRLDGCVFTGTVELRGAQIAGSLTLDRARVDVAGLAVDCDRMQADRGVGAIGLRARGQVRLSNVTVHGTLILDHARLAVGGSEREALNLDGLVAEGNVFCRHMAVTGMITCRNARVTGPFAFTATTIERPGEMAFRGSRITASGGLFLGGGFSATGSVRLADSRVERELSLHGARLDNAGGEALQAGELQVEGSVNARELRARGRVDLSMARVSGSLVLDGAELAAPGGVALDADGCSVGGSLSCAGGFRAEGAVRLADATIGTYADFNGAHLRDPGGTALDASAATVGSGLFLGRGFTTEGELNLIGTQVRRHIHLNDATLSNPGGRALAAWQLEAGELYLRPKQPPEGLLDLRHARIGVLRDDPATWSPRRQDGLTYDALDPILPATRRLEWLRGDPDAYVPQPYEQLAGTYRRLGHDEEARTVLLHKQRRRRATLPRHSRLWGVVQDVTVGYGYRPLRAAAWFAALLALGATVFTLDPPPPAEAGKGPAFNAVVYALDLLFPLIDFGQEKAFQPTGGGQWIAYALVLAGWVLVTTIATGITRALSRQ</sequence>
<accession>A0A840PQA9</accession>
<dbReference type="RefSeq" id="WP_185056746.1">
    <property type="nucleotide sequence ID" value="NZ_BAABIX010000052.1"/>
</dbReference>
<dbReference type="EMBL" id="JACHGN010000034">
    <property type="protein sequence ID" value="MBB5139940.1"/>
    <property type="molecule type" value="Genomic_DNA"/>
</dbReference>
<keyword evidence="1" id="KW-0812">Transmembrane</keyword>
<comment type="caution">
    <text evidence="2">The sequence shown here is derived from an EMBL/GenBank/DDBJ whole genome shotgun (WGS) entry which is preliminary data.</text>
</comment>
<keyword evidence="1" id="KW-1133">Transmembrane helix</keyword>
<evidence type="ECO:0000256" key="1">
    <source>
        <dbReference type="SAM" id="Phobius"/>
    </source>
</evidence>
<name>A0A840PQA9_9ACTN</name>
<keyword evidence="3" id="KW-1185">Reference proteome</keyword>
<organism evidence="2 3">
    <name type="scientific">Thermocatellispora tengchongensis</name>
    <dbReference type="NCBI Taxonomy" id="1073253"/>
    <lineage>
        <taxon>Bacteria</taxon>
        <taxon>Bacillati</taxon>
        <taxon>Actinomycetota</taxon>
        <taxon>Actinomycetes</taxon>
        <taxon>Streptosporangiales</taxon>
        <taxon>Streptosporangiaceae</taxon>
        <taxon>Thermocatellispora</taxon>
    </lineage>
</organism>
<protein>
    <recommendedName>
        <fullName evidence="4">Oxidoreductase</fullName>
    </recommendedName>
</protein>
<proteinExistence type="predicted"/>
<gene>
    <name evidence="2" type="ORF">HNP84_009704</name>
</gene>
<reference evidence="2 3" key="1">
    <citation type="submission" date="2020-08" db="EMBL/GenBank/DDBJ databases">
        <title>Genomic Encyclopedia of Type Strains, Phase IV (KMG-IV): sequencing the most valuable type-strain genomes for metagenomic binning, comparative biology and taxonomic classification.</title>
        <authorList>
            <person name="Goeker M."/>
        </authorList>
    </citation>
    <scope>NUCLEOTIDE SEQUENCE [LARGE SCALE GENOMIC DNA]</scope>
    <source>
        <strain evidence="2 3">DSM 45615</strain>
    </source>
</reference>
<evidence type="ECO:0000313" key="3">
    <source>
        <dbReference type="Proteomes" id="UP000578449"/>
    </source>
</evidence>
<evidence type="ECO:0000313" key="2">
    <source>
        <dbReference type="EMBL" id="MBB5139940.1"/>
    </source>
</evidence>